<dbReference type="Proteomes" id="UP000291591">
    <property type="component" value="Unassembled WGS sequence"/>
</dbReference>
<dbReference type="Pfam" id="PF13489">
    <property type="entry name" value="Methyltransf_23"/>
    <property type="match status" value="1"/>
</dbReference>
<dbReference type="Gene3D" id="3.40.50.150">
    <property type="entry name" value="Vaccinia Virus protein VP39"/>
    <property type="match status" value="1"/>
</dbReference>
<dbReference type="GO" id="GO:0032259">
    <property type="term" value="P:methylation"/>
    <property type="evidence" value="ECO:0007669"/>
    <property type="project" value="UniProtKB-KW"/>
</dbReference>
<evidence type="ECO:0000313" key="2">
    <source>
        <dbReference type="Proteomes" id="UP000291591"/>
    </source>
</evidence>
<sequence>MSEENPGLDALPEYERTTLRMVERRRLATGFAKQIALTTGPFLDKPFSECDVVDVGCGYGYTALELGKLCRTVVGIEPNGALAEEANRLAAEEAPNFTFRTQSINDFDDRERFDVAVLDNVLEHLDAQPDALERIANALRPGGVAYILVPNKLWPIEAHYALPFLSWMPVPLANRYLRLTKRGHDYTDASYAPGYIRMRKLLAQRPELEATFTVPGDVSLAEGGGSKIYTLGVAALRRFPALWAISKAFLVVARKRTPVGQQPG</sequence>
<dbReference type="SUPFAM" id="SSF53335">
    <property type="entry name" value="S-adenosyl-L-methionine-dependent methyltransferases"/>
    <property type="match status" value="1"/>
</dbReference>
<name>A0A4Q7UP69_PSEST</name>
<reference evidence="1 2" key="1">
    <citation type="submission" date="2019-02" db="EMBL/GenBank/DDBJ databases">
        <title>Sequencing the genomes of 1000 actinobacteria strains.</title>
        <authorList>
            <person name="Klenk H.-P."/>
        </authorList>
    </citation>
    <scope>NUCLEOTIDE SEQUENCE [LARGE SCALE GENOMIC DNA]</scope>
    <source>
        <strain evidence="1 2">DSM 45779</strain>
    </source>
</reference>
<dbReference type="EMBL" id="SHKL01000001">
    <property type="protein sequence ID" value="RZT83375.1"/>
    <property type="molecule type" value="Genomic_DNA"/>
</dbReference>
<dbReference type="CDD" id="cd02440">
    <property type="entry name" value="AdoMet_MTases"/>
    <property type="match status" value="1"/>
</dbReference>
<organism evidence="1 2">
    <name type="scientific">Pseudonocardia sediminis</name>
    <dbReference type="NCBI Taxonomy" id="1397368"/>
    <lineage>
        <taxon>Bacteria</taxon>
        <taxon>Bacillati</taxon>
        <taxon>Actinomycetota</taxon>
        <taxon>Actinomycetes</taxon>
        <taxon>Pseudonocardiales</taxon>
        <taxon>Pseudonocardiaceae</taxon>
        <taxon>Pseudonocardia</taxon>
    </lineage>
</organism>
<evidence type="ECO:0000313" key="1">
    <source>
        <dbReference type="EMBL" id="RZT83375.1"/>
    </source>
</evidence>
<dbReference type="OrthoDB" id="9810247at2"/>
<dbReference type="PANTHER" id="PTHR43861">
    <property type="entry name" value="TRANS-ACONITATE 2-METHYLTRANSFERASE-RELATED"/>
    <property type="match status" value="1"/>
</dbReference>
<keyword evidence="1" id="KW-0808">Transferase</keyword>
<gene>
    <name evidence="1" type="ORF">EV383_0176</name>
</gene>
<dbReference type="AlphaFoldDB" id="A0A4Q7UP69"/>
<dbReference type="InterPro" id="IPR029063">
    <property type="entry name" value="SAM-dependent_MTases_sf"/>
</dbReference>
<keyword evidence="2" id="KW-1185">Reference proteome</keyword>
<dbReference type="GO" id="GO:0008168">
    <property type="term" value="F:methyltransferase activity"/>
    <property type="evidence" value="ECO:0007669"/>
    <property type="project" value="UniProtKB-KW"/>
</dbReference>
<proteinExistence type="predicted"/>
<comment type="caution">
    <text evidence="1">The sequence shown here is derived from an EMBL/GenBank/DDBJ whole genome shotgun (WGS) entry which is preliminary data.</text>
</comment>
<accession>A0A4Q7UP69</accession>
<keyword evidence="1" id="KW-0489">Methyltransferase</keyword>
<protein>
    <submittedName>
        <fullName evidence="1">Methyltransferase family protein</fullName>
    </submittedName>
</protein>